<evidence type="ECO:0008006" key="3">
    <source>
        <dbReference type="Google" id="ProtNLM"/>
    </source>
</evidence>
<organism evidence="1 2">
    <name type="scientific">Deinococcus multiflagellatus</name>
    <dbReference type="NCBI Taxonomy" id="1656887"/>
    <lineage>
        <taxon>Bacteria</taxon>
        <taxon>Thermotogati</taxon>
        <taxon>Deinococcota</taxon>
        <taxon>Deinococci</taxon>
        <taxon>Deinococcales</taxon>
        <taxon>Deinococcaceae</taxon>
        <taxon>Deinococcus</taxon>
    </lineage>
</organism>
<comment type="caution">
    <text evidence="1">The sequence shown here is derived from an EMBL/GenBank/DDBJ whole genome shotgun (WGS) entry which is preliminary data.</text>
</comment>
<keyword evidence="2" id="KW-1185">Reference proteome</keyword>
<dbReference type="EMBL" id="JBHSWB010000001">
    <property type="protein sequence ID" value="MFC6661138.1"/>
    <property type="molecule type" value="Genomic_DNA"/>
</dbReference>
<protein>
    <recommendedName>
        <fullName evidence="3">IS982 family transposase</fullName>
    </recommendedName>
</protein>
<reference evidence="2" key="1">
    <citation type="journal article" date="2019" name="Int. J. Syst. Evol. Microbiol.">
        <title>The Global Catalogue of Microorganisms (GCM) 10K type strain sequencing project: providing services to taxonomists for standard genome sequencing and annotation.</title>
        <authorList>
            <consortium name="The Broad Institute Genomics Platform"/>
            <consortium name="The Broad Institute Genome Sequencing Center for Infectious Disease"/>
            <person name="Wu L."/>
            <person name="Ma J."/>
        </authorList>
    </citation>
    <scope>NUCLEOTIDE SEQUENCE [LARGE SCALE GENOMIC DNA]</scope>
    <source>
        <strain evidence="2">CCUG 63830</strain>
    </source>
</reference>
<dbReference type="Proteomes" id="UP001596317">
    <property type="component" value="Unassembled WGS sequence"/>
</dbReference>
<accession>A0ABW1ZJZ4</accession>
<dbReference type="RefSeq" id="WP_224612265.1">
    <property type="nucleotide sequence ID" value="NZ_JAIQXV010000025.1"/>
</dbReference>
<name>A0ABW1ZJZ4_9DEIO</name>
<evidence type="ECO:0000313" key="2">
    <source>
        <dbReference type="Proteomes" id="UP001596317"/>
    </source>
</evidence>
<evidence type="ECO:0000313" key="1">
    <source>
        <dbReference type="EMBL" id="MFC6661138.1"/>
    </source>
</evidence>
<sequence length="95" mass="10948">MRHLPDAETVLTTLYCLVDDTLRDCPQARSRRPGPAWRLSDSEVLTLGILGQSLPQLSERAFLCYVRHRFPGAFPRLPEQSGYNRHLRDLWGVWA</sequence>
<gene>
    <name evidence="1" type="ORF">ACFP90_12875</name>
</gene>
<proteinExistence type="predicted"/>